<protein>
    <submittedName>
        <fullName evidence="1">Uncharacterized protein</fullName>
    </submittedName>
</protein>
<dbReference type="Proteomes" id="UP000620075">
    <property type="component" value="Unassembled WGS sequence"/>
</dbReference>
<dbReference type="AlphaFoldDB" id="A0A934KAV1"/>
<dbReference type="EMBL" id="JAEKNQ010000032">
    <property type="protein sequence ID" value="MBJ7603129.1"/>
    <property type="molecule type" value="Genomic_DNA"/>
</dbReference>
<gene>
    <name evidence="1" type="ORF">JF888_08080</name>
</gene>
<sequence length="507" mass="56054">MAMTGIAQIADHYRAAEGLARGTVELHAVADEAGAYLDAALKRLITQLRSEDPEIWQDLLIVARQVRWRLATNPAPATFRSDDDEVLMALLATCQRRGLAADEQTQLLLEDLARRAEEAHVQDRPTGEVLLESLRELNYQACVVITASGRAQNATKMWFDDLGISVSVIRGSFRDQPDVVDQAYAVGAPSLFGPSLLTAPRATALAYVLPSWVQDRSLPKSTLADYAEGVIRPGRKIFKIGREPILEDPPAPVEDQLLPSPVWSRQSPPRPPRADEVLARKVLLGGGLAIMLDQDGEHIRSLIPNRPVGERVELADVSAVTVGSYLVLREGETQSALLYDWAIKLLGTRGLDARSSQEEWKSALRAALRRLGNAAVVRALDRAGVKRADRAAAWTATTMVRPQDDGDFELLLSWLSLPTQPHFELAAALRRARLQASQDIREILEEAVSAADLSELERDGFLRLELDVDGFRSIIATRVLAISPNFEPIHRNDVRRPVEDWGARWLE</sequence>
<reference evidence="1 2" key="1">
    <citation type="submission" date="2020-10" db="EMBL/GenBank/DDBJ databases">
        <title>Ca. Dormibacterota MAGs.</title>
        <authorList>
            <person name="Montgomery K."/>
        </authorList>
    </citation>
    <scope>NUCLEOTIDE SEQUENCE [LARGE SCALE GENOMIC DNA]</scope>
    <source>
        <strain evidence="1">SC8811_S16_3</strain>
    </source>
</reference>
<accession>A0A934KAV1</accession>
<proteinExistence type="predicted"/>
<name>A0A934KAV1_9BACT</name>
<organism evidence="1 2">
    <name type="scientific">Candidatus Dormiibacter inghamiae</name>
    <dbReference type="NCBI Taxonomy" id="3127013"/>
    <lineage>
        <taxon>Bacteria</taxon>
        <taxon>Bacillati</taxon>
        <taxon>Candidatus Dormiibacterota</taxon>
        <taxon>Candidatus Dormibacteria</taxon>
        <taxon>Candidatus Dormibacterales</taxon>
        <taxon>Candidatus Dormibacteraceae</taxon>
        <taxon>Candidatus Dormiibacter</taxon>
    </lineage>
</organism>
<evidence type="ECO:0000313" key="2">
    <source>
        <dbReference type="Proteomes" id="UP000620075"/>
    </source>
</evidence>
<evidence type="ECO:0000313" key="1">
    <source>
        <dbReference type="EMBL" id="MBJ7603129.1"/>
    </source>
</evidence>
<comment type="caution">
    <text evidence="1">The sequence shown here is derived from an EMBL/GenBank/DDBJ whole genome shotgun (WGS) entry which is preliminary data.</text>
</comment>